<dbReference type="EMBL" id="FZQA01000008">
    <property type="protein sequence ID" value="SNT75500.1"/>
    <property type="molecule type" value="Genomic_DNA"/>
</dbReference>
<protein>
    <recommendedName>
        <fullName evidence="4">Secreted protein</fullName>
    </recommendedName>
</protein>
<dbReference type="Proteomes" id="UP000198346">
    <property type="component" value="Unassembled WGS sequence"/>
</dbReference>
<keyword evidence="1" id="KW-0732">Signal</keyword>
<evidence type="ECO:0000256" key="1">
    <source>
        <dbReference type="SAM" id="SignalP"/>
    </source>
</evidence>
<dbReference type="AlphaFoldDB" id="A0A239PZA1"/>
<evidence type="ECO:0000313" key="2">
    <source>
        <dbReference type="EMBL" id="SNT75500.1"/>
    </source>
</evidence>
<evidence type="ECO:0008006" key="4">
    <source>
        <dbReference type="Google" id="ProtNLM"/>
    </source>
</evidence>
<dbReference type="OrthoDB" id="9999648at2"/>
<name>A0A239PZA1_9PROT</name>
<feature type="chain" id="PRO_5012308843" description="Secreted protein" evidence="1">
    <location>
        <begin position="23"/>
        <end position="166"/>
    </location>
</feature>
<organism evidence="2 3">
    <name type="scientific">Amphiplicatus metriothermophilus</name>
    <dbReference type="NCBI Taxonomy" id="1519374"/>
    <lineage>
        <taxon>Bacteria</taxon>
        <taxon>Pseudomonadati</taxon>
        <taxon>Pseudomonadota</taxon>
        <taxon>Alphaproteobacteria</taxon>
        <taxon>Parvularculales</taxon>
        <taxon>Parvularculaceae</taxon>
        <taxon>Amphiplicatus</taxon>
    </lineage>
</organism>
<evidence type="ECO:0000313" key="3">
    <source>
        <dbReference type="Proteomes" id="UP000198346"/>
    </source>
</evidence>
<keyword evidence="3" id="KW-1185">Reference proteome</keyword>
<sequence>MSRLFRLTAPLAAGLAVLGLTAAAAGHRDGRPPYCAIDHDHRAHHHDYYDYHPHDRYYRAEPYSAGASVTARIGGPDYDGRYYEGRSDYRRAHPHRGSKVVKRRVFDTRYRARIVLVEELFYGRRGRDLVCTVSVHGPDARYVPWGRVRSIAARNCSRRAEVRYYA</sequence>
<accession>A0A239PZA1</accession>
<reference evidence="2 3" key="1">
    <citation type="submission" date="2017-07" db="EMBL/GenBank/DDBJ databases">
        <authorList>
            <person name="Sun Z.S."/>
            <person name="Albrecht U."/>
            <person name="Echele G."/>
            <person name="Lee C.C."/>
        </authorList>
    </citation>
    <scope>NUCLEOTIDE SEQUENCE [LARGE SCALE GENOMIC DNA]</scope>
    <source>
        <strain evidence="2 3">CGMCC 1.12710</strain>
    </source>
</reference>
<dbReference type="RefSeq" id="WP_089413189.1">
    <property type="nucleotide sequence ID" value="NZ_FZQA01000008.1"/>
</dbReference>
<proteinExistence type="predicted"/>
<gene>
    <name evidence="2" type="ORF">SAMN06297382_2771</name>
</gene>
<feature type="signal peptide" evidence="1">
    <location>
        <begin position="1"/>
        <end position="22"/>
    </location>
</feature>